<gene>
    <name evidence="1" type="ORF">Egran_03261</name>
</gene>
<dbReference type="OrthoDB" id="538223at2759"/>
<evidence type="ECO:0000313" key="1">
    <source>
        <dbReference type="EMBL" id="OXV08977.1"/>
    </source>
</evidence>
<keyword evidence="2" id="KW-1185">Reference proteome</keyword>
<accession>A0A232LYU0</accession>
<evidence type="ECO:0000313" key="2">
    <source>
        <dbReference type="Proteomes" id="UP000243515"/>
    </source>
</evidence>
<dbReference type="EMBL" id="NPHW01003779">
    <property type="protein sequence ID" value="OXV08977.1"/>
    <property type="molecule type" value="Genomic_DNA"/>
</dbReference>
<dbReference type="Proteomes" id="UP000243515">
    <property type="component" value="Unassembled WGS sequence"/>
</dbReference>
<comment type="caution">
    <text evidence="1">The sequence shown here is derived from an EMBL/GenBank/DDBJ whole genome shotgun (WGS) entry which is preliminary data.</text>
</comment>
<protein>
    <submittedName>
        <fullName evidence="1">Uncharacterized protein</fullName>
    </submittedName>
</protein>
<reference evidence="1 2" key="1">
    <citation type="journal article" date="2015" name="Environ. Microbiol.">
        <title>Metagenome sequence of Elaphomyces granulatus from sporocarp tissue reveals Ascomycota ectomycorrhizal fingerprints of genome expansion and a Proteobacteria-rich microbiome.</title>
        <authorList>
            <person name="Quandt C.A."/>
            <person name="Kohler A."/>
            <person name="Hesse C.N."/>
            <person name="Sharpton T.J."/>
            <person name="Martin F."/>
            <person name="Spatafora J.W."/>
        </authorList>
    </citation>
    <scope>NUCLEOTIDE SEQUENCE [LARGE SCALE GENOMIC DNA]</scope>
    <source>
        <strain evidence="1 2">OSC145934</strain>
    </source>
</reference>
<feature type="non-terminal residue" evidence="1">
    <location>
        <position position="1"/>
    </location>
</feature>
<proteinExistence type="predicted"/>
<dbReference type="AlphaFoldDB" id="A0A232LYU0"/>
<sequence>ESLSLIYKLSDGVLSIKKLLHKVQSKFTTSSEFIRFLGDAERFALSSRLIIERAPLQTYGSALVFSPMRSEVRMQHWKERLSCIKNVVGIREGWDPCL</sequence>
<organism evidence="1 2">
    <name type="scientific">Elaphomyces granulatus</name>
    <dbReference type="NCBI Taxonomy" id="519963"/>
    <lineage>
        <taxon>Eukaryota</taxon>
        <taxon>Fungi</taxon>
        <taxon>Dikarya</taxon>
        <taxon>Ascomycota</taxon>
        <taxon>Pezizomycotina</taxon>
        <taxon>Eurotiomycetes</taxon>
        <taxon>Eurotiomycetidae</taxon>
        <taxon>Eurotiales</taxon>
        <taxon>Elaphomycetaceae</taxon>
        <taxon>Elaphomyces</taxon>
    </lineage>
</organism>
<name>A0A232LYU0_9EURO</name>
<feature type="non-terminal residue" evidence="1">
    <location>
        <position position="98"/>
    </location>
</feature>